<name>A0A364Y0E5_9BACT</name>
<accession>A0A364Y0E5</accession>
<dbReference type="RefSeq" id="WP_112747963.1">
    <property type="nucleotide sequence ID" value="NZ_QMFY01000008.1"/>
</dbReference>
<feature type="transmembrane region" description="Helical" evidence="1">
    <location>
        <begin position="7"/>
        <end position="25"/>
    </location>
</feature>
<dbReference type="EMBL" id="QMFY01000008">
    <property type="protein sequence ID" value="RAW00125.1"/>
    <property type="molecule type" value="Genomic_DNA"/>
</dbReference>
<sequence>MQSVKVFGLAILGVVIVIMMGVQQLPFNQNLGLFFVFIGGCTSIGVLLDLITHIKVRIRKNNIRKLQP</sequence>
<keyword evidence="1" id="KW-0812">Transmembrane</keyword>
<feature type="transmembrane region" description="Helical" evidence="1">
    <location>
        <begin position="31"/>
        <end position="51"/>
    </location>
</feature>
<organism evidence="2 3">
    <name type="scientific">Pseudochryseolinea flava</name>
    <dbReference type="NCBI Taxonomy" id="2059302"/>
    <lineage>
        <taxon>Bacteria</taxon>
        <taxon>Pseudomonadati</taxon>
        <taxon>Bacteroidota</taxon>
        <taxon>Cytophagia</taxon>
        <taxon>Cytophagales</taxon>
        <taxon>Fulvivirgaceae</taxon>
        <taxon>Pseudochryseolinea</taxon>
    </lineage>
</organism>
<keyword evidence="3" id="KW-1185">Reference proteome</keyword>
<keyword evidence="1" id="KW-0472">Membrane</keyword>
<gene>
    <name evidence="2" type="ORF">DQQ10_16385</name>
</gene>
<dbReference type="Proteomes" id="UP000251889">
    <property type="component" value="Unassembled WGS sequence"/>
</dbReference>
<protein>
    <submittedName>
        <fullName evidence="2">Uncharacterized protein</fullName>
    </submittedName>
</protein>
<evidence type="ECO:0000313" key="3">
    <source>
        <dbReference type="Proteomes" id="UP000251889"/>
    </source>
</evidence>
<evidence type="ECO:0000313" key="2">
    <source>
        <dbReference type="EMBL" id="RAW00125.1"/>
    </source>
</evidence>
<proteinExistence type="predicted"/>
<dbReference type="AlphaFoldDB" id="A0A364Y0E5"/>
<evidence type="ECO:0000256" key="1">
    <source>
        <dbReference type="SAM" id="Phobius"/>
    </source>
</evidence>
<keyword evidence="1" id="KW-1133">Transmembrane helix</keyword>
<reference evidence="2 3" key="1">
    <citation type="submission" date="2018-06" db="EMBL/GenBank/DDBJ databases">
        <title>Chryseolinea flavus sp. nov., a member of the phylum Bacteroidetes isolated from soil.</title>
        <authorList>
            <person name="Li Y."/>
            <person name="Wang J."/>
        </authorList>
    </citation>
    <scope>NUCLEOTIDE SEQUENCE [LARGE SCALE GENOMIC DNA]</scope>
    <source>
        <strain evidence="2 3">SDU1-6</strain>
    </source>
</reference>
<comment type="caution">
    <text evidence="2">The sequence shown here is derived from an EMBL/GenBank/DDBJ whole genome shotgun (WGS) entry which is preliminary data.</text>
</comment>